<evidence type="ECO:0000313" key="1">
    <source>
        <dbReference type="EMBL" id="KAF3602471.1"/>
    </source>
</evidence>
<dbReference type="EMBL" id="QGKX02000004">
    <property type="protein sequence ID" value="KAF3602471.1"/>
    <property type="molecule type" value="Genomic_DNA"/>
</dbReference>
<comment type="caution">
    <text evidence="1">The sequence shown here is derived from an EMBL/GenBank/DDBJ whole genome shotgun (WGS) entry which is preliminary data.</text>
</comment>
<accession>A0A8S9SL98</accession>
<dbReference type="AlphaFoldDB" id="A0A8S9SL98"/>
<proteinExistence type="predicted"/>
<reference evidence="1" key="1">
    <citation type="submission" date="2019-12" db="EMBL/GenBank/DDBJ databases">
        <title>Genome sequencing and annotation of Brassica cretica.</title>
        <authorList>
            <person name="Studholme D.J."/>
            <person name="Sarris P."/>
        </authorList>
    </citation>
    <scope>NUCLEOTIDE SEQUENCE</scope>
    <source>
        <strain evidence="1">PFS-109/04</strain>
        <tissue evidence="1">Leaf</tissue>
    </source>
</reference>
<gene>
    <name evidence="1" type="ORF">F2Q69_00036750</name>
</gene>
<organism evidence="1 2">
    <name type="scientific">Brassica cretica</name>
    <name type="common">Mustard</name>
    <dbReference type="NCBI Taxonomy" id="69181"/>
    <lineage>
        <taxon>Eukaryota</taxon>
        <taxon>Viridiplantae</taxon>
        <taxon>Streptophyta</taxon>
        <taxon>Embryophyta</taxon>
        <taxon>Tracheophyta</taxon>
        <taxon>Spermatophyta</taxon>
        <taxon>Magnoliopsida</taxon>
        <taxon>eudicotyledons</taxon>
        <taxon>Gunneridae</taxon>
        <taxon>Pentapetalae</taxon>
        <taxon>rosids</taxon>
        <taxon>malvids</taxon>
        <taxon>Brassicales</taxon>
        <taxon>Brassicaceae</taxon>
        <taxon>Brassiceae</taxon>
        <taxon>Brassica</taxon>
    </lineage>
</organism>
<protein>
    <submittedName>
        <fullName evidence="1">Uncharacterized protein</fullName>
    </submittedName>
</protein>
<name>A0A8S9SL98_BRACR</name>
<evidence type="ECO:0000313" key="2">
    <source>
        <dbReference type="Proteomes" id="UP000712600"/>
    </source>
</evidence>
<sequence length="77" mass="8942">MRKARTFRRFRRRARVRQVIFLAVMQTHYLDPEKMVGEVNKFNTVVEAETYGDMVMTAAEAKAYKNTTVEVGAATRQ</sequence>
<dbReference type="Proteomes" id="UP000712600">
    <property type="component" value="Unassembled WGS sequence"/>
</dbReference>